<evidence type="ECO:0000313" key="3">
    <source>
        <dbReference type="Proteomes" id="UP000295244"/>
    </source>
</evidence>
<dbReference type="AlphaFoldDB" id="A0A4R1BS07"/>
<accession>A0A4R1BS07</accession>
<evidence type="ECO:0000313" key="2">
    <source>
        <dbReference type="EMBL" id="TCJ20589.1"/>
    </source>
</evidence>
<sequence>MKSRPPDREGMRRRVDEALRKHERGEELSERELRIVQMTLYRGGSVAANQGLLQRIRRGRA</sequence>
<gene>
    <name evidence="2" type="ORF">E0L93_00815</name>
</gene>
<organism evidence="2 3">
    <name type="scientific">Rubrobacter taiwanensis</name>
    <dbReference type="NCBI Taxonomy" id="185139"/>
    <lineage>
        <taxon>Bacteria</taxon>
        <taxon>Bacillati</taxon>
        <taxon>Actinomycetota</taxon>
        <taxon>Rubrobacteria</taxon>
        <taxon>Rubrobacterales</taxon>
        <taxon>Rubrobacteraceae</taxon>
        <taxon>Rubrobacter</taxon>
    </lineage>
</organism>
<name>A0A4R1BS07_9ACTN</name>
<feature type="region of interest" description="Disordered" evidence="1">
    <location>
        <begin position="1"/>
        <end position="27"/>
    </location>
</feature>
<keyword evidence="3" id="KW-1185">Reference proteome</keyword>
<proteinExistence type="predicted"/>
<protein>
    <submittedName>
        <fullName evidence="2">Uncharacterized protein</fullName>
    </submittedName>
</protein>
<comment type="caution">
    <text evidence="2">The sequence shown here is derived from an EMBL/GenBank/DDBJ whole genome shotgun (WGS) entry which is preliminary data.</text>
</comment>
<dbReference type="RefSeq" id="WP_132687287.1">
    <property type="nucleotide sequence ID" value="NZ_SKBU01000002.1"/>
</dbReference>
<evidence type="ECO:0000256" key="1">
    <source>
        <dbReference type="SAM" id="MobiDB-lite"/>
    </source>
</evidence>
<reference evidence="2 3" key="1">
    <citation type="submission" date="2019-03" db="EMBL/GenBank/DDBJ databases">
        <title>Whole genome sequence of a novel Rubrobacter taiwanensis strain, isolated from Yellowstone National Park.</title>
        <authorList>
            <person name="Freed S."/>
            <person name="Ramaley R.F."/>
            <person name="Kyndt J.A."/>
        </authorList>
    </citation>
    <scope>NUCLEOTIDE SEQUENCE [LARGE SCALE GENOMIC DNA]</scope>
    <source>
        <strain evidence="2 3">Yellowstone</strain>
    </source>
</reference>
<dbReference type="Proteomes" id="UP000295244">
    <property type="component" value="Unassembled WGS sequence"/>
</dbReference>
<dbReference type="EMBL" id="SKBU01000002">
    <property type="protein sequence ID" value="TCJ20589.1"/>
    <property type="molecule type" value="Genomic_DNA"/>
</dbReference>